<feature type="compositionally biased region" description="Basic residues" evidence="2">
    <location>
        <begin position="7"/>
        <end position="18"/>
    </location>
</feature>
<sequence>MTARTPSKAHMHELHKRQSQSTTHAVQTETQEEEEEKKKKKSDTISELASERASEIGLEDEEGHSESEDESVTVLVRSHRSNSAEVEIERSQHGTTVTEIPSEREAYLSLPLSVRLEKAASHPDFKAGLHGLVEWSNAHLSPDVVDIFFQSKALKLLLENLFRVCPVHSHLFDSLTALFANLFAGTYPFELADGRKTGNVKAARLVVQSIRSTVDSLRSLKRYKDKAPMVASLIPQVSASLTKLIVSHQAQNALQPSDGYDLATNILKLDETLQSMVATENAIRGQTIRDTFRRRDLRADAVAVSGQRMTSLLSLVVQANAKRATSVAVTPELAPSAAGGSPGRPGTRPTGPRRDLHKEKVAQLAPWQEKKEKVSNELMELKLLQDELRKKLADVDSRLHILQHLHGDMVGEMAAIEATFEDEIGRFGAENMGVVSHLQGVEKKQEIVGAFRGLRTTLDDLSASALRHKMVGTTAQHLEGVLRYVSAQAICVQFTKNRLVDADTKRTKLQMEMQATESLGDDATSLVQQITELSALISEDKKSLRADMARDADLRTQLDALLATLQKEGAKDDATVNDGTVAEIHDLFAKIFSVYALYEGSDDDNDDSTAVVEPRGAASVPATEEDELEMQITQENLARLEQGTS</sequence>
<dbReference type="AlphaFoldDB" id="A0A067CR75"/>
<evidence type="ECO:0000313" key="3">
    <source>
        <dbReference type="EMBL" id="KDO29041.1"/>
    </source>
</evidence>
<dbReference type="EMBL" id="KK583208">
    <property type="protein sequence ID" value="KDO29041.1"/>
    <property type="molecule type" value="Genomic_DNA"/>
</dbReference>
<dbReference type="KEGG" id="spar:SPRG_06096"/>
<feature type="compositionally biased region" description="Basic and acidic residues" evidence="2">
    <location>
        <begin position="352"/>
        <end position="361"/>
    </location>
</feature>
<proteinExistence type="predicted"/>
<dbReference type="VEuPathDB" id="FungiDB:SPRG_06096"/>
<reference evidence="3 4" key="1">
    <citation type="journal article" date="2013" name="PLoS Genet.">
        <title>Distinctive expansion of potential virulence genes in the genome of the oomycete fish pathogen Saprolegnia parasitica.</title>
        <authorList>
            <person name="Jiang R.H."/>
            <person name="de Bruijn I."/>
            <person name="Haas B.J."/>
            <person name="Belmonte R."/>
            <person name="Lobach L."/>
            <person name="Christie J."/>
            <person name="van den Ackerveken G."/>
            <person name="Bottin A."/>
            <person name="Bulone V."/>
            <person name="Diaz-Moreno S.M."/>
            <person name="Dumas B."/>
            <person name="Fan L."/>
            <person name="Gaulin E."/>
            <person name="Govers F."/>
            <person name="Grenville-Briggs L.J."/>
            <person name="Horner N.R."/>
            <person name="Levin J.Z."/>
            <person name="Mammella M."/>
            <person name="Meijer H.J."/>
            <person name="Morris P."/>
            <person name="Nusbaum C."/>
            <person name="Oome S."/>
            <person name="Phillips A.J."/>
            <person name="van Rooyen D."/>
            <person name="Rzeszutek E."/>
            <person name="Saraiva M."/>
            <person name="Secombes C.J."/>
            <person name="Seidl M.F."/>
            <person name="Snel B."/>
            <person name="Stassen J.H."/>
            <person name="Sykes S."/>
            <person name="Tripathy S."/>
            <person name="van den Berg H."/>
            <person name="Vega-Arreguin J.C."/>
            <person name="Wawra S."/>
            <person name="Young S.K."/>
            <person name="Zeng Q."/>
            <person name="Dieguez-Uribeondo J."/>
            <person name="Russ C."/>
            <person name="Tyler B.M."/>
            <person name="van West P."/>
        </authorList>
    </citation>
    <scope>NUCLEOTIDE SEQUENCE [LARGE SCALE GENOMIC DNA]</scope>
    <source>
        <strain evidence="3 4">CBS 223.65</strain>
    </source>
</reference>
<feature type="compositionally biased region" description="Polar residues" evidence="2">
    <location>
        <begin position="19"/>
        <end position="29"/>
    </location>
</feature>
<feature type="compositionally biased region" description="Acidic residues" evidence="2">
    <location>
        <begin position="57"/>
        <end position="71"/>
    </location>
</feature>
<dbReference type="GeneID" id="24128461"/>
<dbReference type="RefSeq" id="XP_012200211.1">
    <property type="nucleotide sequence ID" value="XM_012344821.1"/>
</dbReference>
<evidence type="ECO:0000256" key="1">
    <source>
        <dbReference type="SAM" id="Coils"/>
    </source>
</evidence>
<dbReference type="OrthoDB" id="74759at2759"/>
<dbReference type="Proteomes" id="UP000030745">
    <property type="component" value="Unassembled WGS sequence"/>
</dbReference>
<name>A0A067CR75_SAPPC</name>
<organism evidence="3 4">
    <name type="scientific">Saprolegnia parasitica (strain CBS 223.65)</name>
    <dbReference type="NCBI Taxonomy" id="695850"/>
    <lineage>
        <taxon>Eukaryota</taxon>
        <taxon>Sar</taxon>
        <taxon>Stramenopiles</taxon>
        <taxon>Oomycota</taxon>
        <taxon>Saprolegniomycetes</taxon>
        <taxon>Saprolegniales</taxon>
        <taxon>Saprolegniaceae</taxon>
        <taxon>Saprolegnia</taxon>
    </lineage>
</organism>
<gene>
    <name evidence="3" type="ORF">SPRG_06096</name>
</gene>
<dbReference type="OMA" id="YVHTETI"/>
<accession>A0A067CR75</accession>
<protein>
    <submittedName>
        <fullName evidence="3">Uncharacterized protein</fullName>
    </submittedName>
</protein>
<feature type="region of interest" description="Disordered" evidence="2">
    <location>
        <begin position="1"/>
        <end position="84"/>
    </location>
</feature>
<feature type="coiled-coil region" evidence="1">
    <location>
        <begin position="371"/>
        <end position="398"/>
    </location>
</feature>
<feature type="compositionally biased region" description="Low complexity" evidence="2">
    <location>
        <begin position="335"/>
        <end position="350"/>
    </location>
</feature>
<keyword evidence="1" id="KW-0175">Coiled coil</keyword>
<feature type="region of interest" description="Disordered" evidence="2">
    <location>
        <begin position="603"/>
        <end position="629"/>
    </location>
</feature>
<evidence type="ECO:0000313" key="4">
    <source>
        <dbReference type="Proteomes" id="UP000030745"/>
    </source>
</evidence>
<feature type="region of interest" description="Disordered" evidence="2">
    <location>
        <begin position="327"/>
        <end position="368"/>
    </location>
</feature>
<keyword evidence="4" id="KW-1185">Reference proteome</keyword>
<evidence type="ECO:0000256" key="2">
    <source>
        <dbReference type="SAM" id="MobiDB-lite"/>
    </source>
</evidence>